<evidence type="ECO:0000256" key="1">
    <source>
        <dbReference type="SAM" id="SignalP"/>
    </source>
</evidence>
<feature type="chain" id="PRO_5011711140" description="DUF3466 family protein" evidence="1">
    <location>
        <begin position="24"/>
        <end position="583"/>
    </location>
</feature>
<evidence type="ECO:0000313" key="3">
    <source>
        <dbReference type="Proteomes" id="UP000199424"/>
    </source>
</evidence>
<protein>
    <recommendedName>
        <fullName evidence="4">DUF3466 family protein</fullName>
    </recommendedName>
</protein>
<dbReference type="Pfam" id="PF11949">
    <property type="entry name" value="DUF3466"/>
    <property type="match status" value="1"/>
</dbReference>
<evidence type="ECO:0008006" key="4">
    <source>
        <dbReference type="Google" id="ProtNLM"/>
    </source>
</evidence>
<gene>
    <name evidence="2" type="ORF">SAMN04488070_0536</name>
</gene>
<dbReference type="RefSeq" id="WP_092854998.1">
    <property type="nucleotide sequence ID" value="NZ_FOYU01000001.1"/>
</dbReference>
<organism evidence="2 3">
    <name type="scientific">Pseudidiomarina maritima</name>
    <dbReference type="NCBI Taxonomy" id="519453"/>
    <lineage>
        <taxon>Bacteria</taxon>
        <taxon>Pseudomonadati</taxon>
        <taxon>Pseudomonadota</taxon>
        <taxon>Gammaproteobacteria</taxon>
        <taxon>Alteromonadales</taxon>
        <taxon>Idiomarinaceae</taxon>
        <taxon>Pseudidiomarina</taxon>
    </lineage>
</organism>
<feature type="signal peptide" evidence="1">
    <location>
        <begin position="1"/>
        <end position="23"/>
    </location>
</feature>
<proteinExistence type="predicted"/>
<sequence length="583" mass="63728">MKQFKTQILVATIAASLSGMAAAQNYTVQRITTPDTVQNAYGVAINDQGLTALHMRMPLAAELDFNLISDSLLAESGISTEFDPTTDELTYRQYLALVQRLDDRFNGALTSLRLAVNFAGDYDGQSVSMPALLNTAGDGASSQLNSADHQFLGLNQNNIRVGIASAPYTRFDHTYQPEAQEGQETPDPVTINYARRDFTSRALWYDGTNHQLLEPTEQTLLGGESGLFDINENNVAVGFQSVALTPQAQTRIASCLEFESDPSSAATPYTCAWGAWHTYQNGTASNLSSFNGAQLSTNSTIYDVHATVWQLDAQGGVVSQTTYAPLMERLEDDEFVWSTYAYAVNNNGIAVGQSWTYFGAEPVVGGRIKMPAIFVDGETRPVTTNEDYLWGAATDINDDDIAIGYVLQNIQGTRRAVPFTYSVQDDTFTTLPTLFNGSATYPNAINNQGIIVGSAEVDTQIDSTRRRAGYYFDLNNPEQGLINLNEAIGCDSDYFIVSGDSINEQNQILVTATTEREYTDENGDVRREQVAETLILNPESGEFTGCTTEEDKIVRQGAAVSPWGIFSMLLIGGLITLRRKFTA</sequence>
<reference evidence="3" key="1">
    <citation type="submission" date="2016-10" db="EMBL/GenBank/DDBJ databases">
        <authorList>
            <person name="Varghese N."/>
            <person name="Submissions S."/>
        </authorList>
    </citation>
    <scope>NUCLEOTIDE SEQUENCE [LARGE SCALE GENOMIC DNA]</scope>
    <source>
        <strain evidence="3">CGMCC 1.7285</strain>
    </source>
</reference>
<dbReference type="Proteomes" id="UP000199424">
    <property type="component" value="Unassembled WGS sequence"/>
</dbReference>
<dbReference type="EMBL" id="FOYU01000001">
    <property type="protein sequence ID" value="SFR40338.1"/>
    <property type="molecule type" value="Genomic_DNA"/>
</dbReference>
<dbReference type="InterPro" id="IPR022562">
    <property type="entry name" value="DUF3466"/>
</dbReference>
<accession>A0A1I6GDX0</accession>
<name>A0A1I6GDX0_9GAMM</name>
<evidence type="ECO:0000313" key="2">
    <source>
        <dbReference type="EMBL" id="SFR40338.1"/>
    </source>
</evidence>
<keyword evidence="1" id="KW-0732">Signal</keyword>
<dbReference type="AlphaFoldDB" id="A0A1I6GDX0"/>
<keyword evidence="3" id="KW-1185">Reference proteome</keyword>